<dbReference type="InterPro" id="IPR008995">
    <property type="entry name" value="Mo/tungstate-bd_C_term_dom"/>
</dbReference>
<dbReference type="Gene3D" id="2.40.50.100">
    <property type="match status" value="1"/>
</dbReference>
<dbReference type="GO" id="GO:0015689">
    <property type="term" value="P:molybdate ion transport"/>
    <property type="evidence" value="ECO:0007669"/>
    <property type="project" value="InterPro"/>
</dbReference>
<dbReference type="InterPro" id="IPR005116">
    <property type="entry name" value="Transp-assoc_OB_typ1"/>
</dbReference>
<dbReference type="OrthoDB" id="122515at2"/>
<evidence type="ECO:0000313" key="5">
    <source>
        <dbReference type="Proteomes" id="UP000319516"/>
    </source>
</evidence>
<dbReference type="PROSITE" id="PS51866">
    <property type="entry name" value="MOP"/>
    <property type="match status" value="1"/>
</dbReference>
<keyword evidence="1 2" id="KW-0500">Molybdenum</keyword>
<dbReference type="SUPFAM" id="SSF50331">
    <property type="entry name" value="MOP-like"/>
    <property type="match status" value="1"/>
</dbReference>
<evidence type="ECO:0000313" key="4">
    <source>
        <dbReference type="EMBL" id="TQL51818.1"/>
    </source>
</evidence>
<evidence type="ECO:0000259" key="3">
    <source>
        <dbReference type="PROSITE" id="PS51866"/>
    </source>
</evidence>
<protein>
    <submittedName>
        <fullName evidence="4">Molybdate transport system regulatory protein</fullName>
    </submittedName>
</protein>
<evidence type="ECO:0000256" key="1">
    <source>
        <dbReference type="ARBA" id="ARBA00022505"/>
    </source>
</evidence>
<comment type="caution">
    <text evidence="4">The sequence shown here is derived from an EMBL/GenBank/DDBJ whole genome shotgun (WGS) entry which is preliminary data.</text>
</comment>
<dbReference type="Pfam" id="PF03459">
    <property type="entry name" value="TOBE"/>
    <property type="match status" value="1"/>
</dbReference>
<evidence type="ECO:0000256" key="2">
    <source>
        <dbReference type="PROSITE-ProRule" id="PRU01213"/>
    </source>
</evidence>
<feature type="domain" description="Mop" evidence="3">
    <location>
        <begin position="2"/>
        <end position="69"/>
    </location>
</feature>
<accession>A0A542YUQ5</accession>
<name>A0A542YUQ5_9MICO</name>
<dbReference type="NCBIfam" id="TIGR00638">
    <property type="entry name" value="Mop"/>
    <property type="match status" value="1"/>
</dbReference>
<gene>
    <name evidence="4" type="ORF">FB467_2981</name>
</gene>
<sequence>MRLSTRNQLTGSVVSLAPGEAMAVVKVQLAGTDIVMTSAVTAESVDDLGIEVGKEVTLLVKSTEVALGVE</sequence>
<keyword evidence="5" id="KW-1185">Reference proteome</keyword>
<reference evidence="4 5" key="1">
    <citation type="submission" date="2019-06" db="EMBL/GenBank/DDBJ databases">
        <title>Sequencing the genomes of 1000 actinobacteria strains.</title>
        <authorList>
            <person name="Klenk H.-P."/>
        </authorList>
    </citation>
    <scope>NUCLEOTIDE SEQUENCE [LARGE SCALE GENOMIC DNA]</scope>
    <source>
        <strain evidence="4 5">DSM 12335</strain>
    </source>
</reference>
<dbReference type="EMBL" id="VFOP01000001">
    <property type="protein sequence ID" value="TQL51818.1"/>
    <property type="molecule type" value="Genomic_DNA"/>
</dbReference>
<dbReference type="RefSeq" id="WP_141785770.1">
    <property type="nucleotide sequence ID" value="NZ_BAAAIK010000001.1"/>
</dbReference>
<organism evidence="4 5">
    <name type="scientific">Ornithinicoccus hortensis</name>
    <dbReference type="NCBI Taxonomy" id="82346"/>
    <lineage>
        <taxon>Bacteria</taxon>
        <taxon>Bacillati</taxon>
        <taxon>Actinomycetota</taxon>
        <taxon>Actinomycetes</taxon>
        <taxon>Micrococcales</taxon>
        <taxon>Intrasporangiaceae</taxon>
        <taxon>Ornithinicoccus</taxon>
    </lineage>
</organism>
<dbReference type="AlphaFoldDB" id="A0A542YUQ5"/>
<dbReference type="Proteomes" id="UP000319516">
    <property type="component" value="Unassembled WGS sequence"/>
</dbReference>
<proteinExistence type="predicted"/>
<dbReference type="InterPro" id="IPR004606">
    <property type="entry name" value="Mop_domain"/>
</dbReference>